<evidence type="ECO:0000313" key="2">
    <source>
        <dbReference type="Proteomes" id="UP000220629"/>
    </source>
</evidence>
<reference evidence="2" key="1">
    <citation type="submission" date="2017-09" db="EMBL/GenBank/DDBJ databases">
        <title>FDA dAtabase for Regulatory Grade micrObial Sequences (FDA-ARGOS): Supporting development and validation of Infectious Disease Dx tests.</title>
        <authorList>
            <person name="Minogue T."/>
            <person name="Wolcott M."/>
            <person name="Wasieloski L."/>
            <person name="Aguilar W."/>
            <person name="Moore D."/>
            <person name="Tallon L."/>
            <person name="Sadzewicz L."/>
            <person name="Ott S."/>
            <person name="Zhao X."/>
            <person name="Nagaraj S."/>
            <person name="Vavikolanu K."/>
            <person name="Aluvathingal J."/>
            <person name="Nadendla S."/>
            <person name="Sichtig H."/>
        </authorList>
    </citation>
    <scope>NUCLEOTIDE SEQUENCE [LARGE SCALE GENOMIC DNA]</scope>
    <source>
        <strain evidence="2">FDAARGOS_390</strain>
    </source>
</reference>
<dbReference type="AlphaFoldDB" id="A0A2A7SAB0"/>
<evidence type="ECO:0000313" key="1">
    <source>
        <dbReference type="EMBL" id="PEH40597.1"/>
    </source>
</evidence>
<accession>A0A2A7SAB0</accession>
<gene>
    <name evidence="1" type="ORF">CRM94_16470</name>
</gene>
<protein>
    <submittedName>
        <fullName evidence="1">Uncharacterized protein</fullName>
    </submittedName>
</protein>
<dbReference type="Proteomes" id="UP000220629">
    <property type="component" value="Unassembled WGS sequence"/>
</dbReference>
<comment type="caution">
    <text evidence="1">The sequence shown here is derived from an EMBL/GenBank/DDBJ whole genome shotgun (WGS) entry which is preliminary data.</text>
</comment>
<dbReference type="RefSeq" id="WP_098153299.1">
    <property type="nucleotide sequence ID" value="NZ_JAYNCN010000039.1"/>
</dbReference>
<proteinExistence type="predicted"/>
<organism evidence="1 2">
    <name type="scientific">Burkholderia gladioli</name>
    <name type="common">Pseudomonas marginata</name>
    <name type="synonym">Phytomonas marginata</name>
    <dbReference type="NCBI Taxonomy" id="28095"/>
    <lineage>
        <taxon>Bacteria</taxon>
        <taxon>Pseudomonadati</taxon>
        <taxon>Pseudomonadota</taxon>
        <taxon>Betaproteobacteria</taxon>
        <taxon>Burkholderiales</taxon>
        <taxon>Burkholderiaceae</taxon>
        <taxon>Burkholderia</taxon>
    </lineage>
</organism>
<dbReference type="EMBL" id="PDDY01000002">
    <property type="protein sequence ID" value="PEH40597.1"/>
    <property type="molecule type" value="Genomic_DNA"/>
</dbReference>
<name>A0A2A7SAB0_BURGA</name>
<sequence length="100" mass="11095">MLTRIEIVKCRAVVGGEVKHWIMATDTDGDNEAKARRIFEGERLQDFVELARAIAEAPDADPGVFTYVTAEMSIEDCVAWANEMCGEDFQILRRDGDSAG</sequence>